<evidence type="ECO:0000313" key="1">
    <source>
        <dbReference type="EMBL" id="KAG6289663.1"/>
    </source>
</evidence>
<sequence>MDDWLELELVHDALETFHAATRLHASYSMNKDDRATSEVADSLLRNAVAASFFLNVATLNEAF</sequence>
<dbReference type="EMBL" id="SRRH01000395">
    <property type="protein sequence ID" value="KAG6289663.1"/>
    <property type="molecule type" value="Genomic_DNA"/>
</dbReference>
<proteinExistence type="predicted"/>
<accession>A0A9P7QCL8</accession>
<evidence type="ECO:0000313" key="2">
    <source>
        <dbReference type="Proteomes" id="UP000707071"/>
    </source>
</evidence>
<organism evidence="1 2">
    <name type="scientific">Claviceps aff. purpurea</name>
    <dbReference type="NCBI Taxonomy" id="1967640"/>
    <lineage>
        <taxon>Eukaryota</taxon>
        <taxon>Fungi</taxon>
        <taxon>Dikarya</taxon>
        <taxon>Ascomycota</taxon>
        <taxon>Pezizomycotina</taxon>
        <taxon>Sordariomycetes</taxon>
        <taxon>Hypocreomycetidae</taxon>
        <taxon>Hypocreales</taxon>
        <taxon>Clavicipitaceae</taxon>
        <taxon>Claviceps</taxon>
    </lineage>
</organism>
<reference evidence="1 2" key="1">
    <citation type="journal article" date="2020" name="bioRxiv">
        <title>Whole genome comparisons of ergot fungi reveals the divergence and evolution of species within the genus Claviceps are the result of varying mechanisms driving genome evolution and host range expansion.</title>
        <authorList>
            <person name="Wyka S.A."/>
            <person name="Mondo S.J."/>
            <person name="Liu M."/>
            <person name="Dettman J."/>
            <person name="Nalam V."/>
            <person name="Broders K.D."/>
        </authorList>
    </citation>
    <scope>NUCLEOTIDE SEQUENCE [LARGE SCALE GENOMIC DNA]</scope>
    <source>
        <strain evidence="1 2">Clav52</strain>
    </source>
</reference>
<protein>
    <submittedName>
        <fullName evidence="1">Uncharacterized protein</fullName>
    </submittedName>
</protein>
<dbReference type="Proteomes" id="UP000707071">
    <property type="component" value="Unassembled WGS sequence"/>
</dbReference>
<dbReference type="AlphaFoldDB" id="A0A9P7QCL8"/>
<keyword evidence="2" id="KW-1185">Reference proteome</keyword>
<comment type="caution">
    <text evidence="1">The sequence shown here is derived from an EMBL/GenBank/DDBJ whole genome shotgun (WGS) entry which is preliminary data.</text>
</comment>
<name>A0A9P7QCL8_9HYPO</name>
<gene>
    <name evidence="1" type="ORF">E4U09_004811</name>
</gene>